<dbReference type="Proteomes" id="UP000618319">
    <property type="component" value="Unassembled WGS sequence"/>
</dbReference>
<proteinExistence type="predicted"/>
<sequence>MQNLYNRRKAVIFSCRTGVAILAAHIVLSYGEPEGFFEIFGVDGFPIQFFLHLVGFFLLFWATGALLRYKKPRLSQFSSSKSVLALFILKGLVVPTFASILFGWLYFVSHQRAFSLSGYIKLVLPIVIGALLIVLLVEVVLYTLEAAVVIFRAYRIRLLRAQSMQLKIYVQSEEEQKEDLPASTLVKAYRNRTEYELVLNDFYLFDMVGKRVKGYDKSADDYNFEFRALKDVKERLINDPRFFCTSSFIVRYNIIDRVEKGESRTRLIYLHAPFSGNLKLNKTYVKKFLDWYNARPSEIRGDR</sequence>
<evidence type="ECO:0000256" key="1">
    <source>
        <dbReference type="SAM" id="Phobius"/>
    </source>
</evidence>
<keyword evidence="3" id="KW-1185">Reference proteome</keyword>
<name>A0ABR9TDI9_9SPHI</name>
<feature type="transmembrane region" description="Helical" evidence="1">
    <location>
        <begin position="126"/>
        <end position="154"/>
    </location>
</feature>
<evidence type="ECO:0000313" key="2">
    <source>
        <dbReference type="EMBL" id="MBE8722692.1"/>
    </source>
</evidence>
<keyword evidence="1" id="KW-0812">Transmembrane</keyword>
<keyword evidence="1" id="KW-0472">Membrane</keyword>
<feature type="transmembrane region" description="Helical" evidence="1">
    <location>
        <begin position="50"/>
        <end position="70"/>
    </location>
</feature>
<dbReference type="RefSeq" id="WP_196939080.1">
    <property type="nucleotide sequence ID" value="NZ_MU158689.1"/>
</dbReference>
<feature type="transmembrane region" description="Helical" evidence="1">
    <location>
        <begin position="12"/>
        <end position="30"/>
    </location>
</feature>
<dbReference type="EMBL" id="PSKQ01000024">
    <property type="protein sequence ID" value="MBE8722692.1"/>
    <property type="molecule type" value="Genomic_DNA"/>
</dbReference>
<gene>
    <name evidence="2" type="ORF">C4F40_18370</name>
</gene>
<reference evidence="2 3" key="1">
    <citation type="submission" date="2018-02" db="EMBL/GenBank/DDBJ databases">
        <title>Sphingobacterium KA21.</title>
        <authorList>
            <person name="Vasarhelyi B.M."/>
            <person name="Deshmukh S."/>
            <person name="Balint B."/>
            <person name="Kukolya J."/>
        </authorList>
    </citation>
    <scope>NUCLEOTIDE SEQUENCE [LARGE SCALE GENOMIC DNA]</scope>
    <source>
        <strain evidence="2 3">Ka21</strain>
    </source>
</reference>
<evidence type="ECO:0008006" key="4">
    <source>
        <dbReference type="Google" id="ProtNLM"/>
    </source>
</evidence>
<feature type="transmembrane region" description="Helical" evidence="1">
    <location>
        <begin position="82"/>
        <end position="106"/>
    </location>
</feature>
<organism evidence="2 3">
    <name type="scientific">Sphingobacterium pedocola</name>
    <dbReference type="NCBI Taxonomy" id="2082722"/>
    <lineage>
        <taxon>Bacteria</taxon>
        <taxon>Pseudomonadati</taxon>
        <taxon>Bacteroidota</taxon>
        <taxon>Sphingobacteriia</taxon>
        <taxon>Sphingobacteriales</taxon>
        <taxon>Sphingobacteriaceae</taxon>
        <taxon>Sphingobacterium</taxon>
    </lineage>
</organism>
<protein>
    <recommendedName>
        <fullName evidence="4">HTH LytTR-type domain-containing protein</fullName>
    </recommendedName>
</protein>
<evidence type="ECO:0000313" key="3">
    <source>
        <dbReference type="Proteomes" id="UP000618319"/>
    </source>
</evidence>
<keyword evidence="1" id="KW-1133">Transmembrane helix</keyword>
<accession>A0ABR9TDI9</accession>
<comment type="caution">
    <text evidence="2">The sequence shown here is derived from an EMBL/GenBank/DDBJ whole genome shotgun (WGS) entry which is preliminary data.</text>
</comment>